<proteinExistence type="predicted"/>
<dbReference type="Proteomes" id="UP001162156">
    <property type="component" value="Unassembled WGS sequence"/>
</dbReference>
<dbReference type="PROSITE" id="PS50082">
    <property type="entry name" value="WD_REPEATS_2"/>
    <property type="match status" value="1"/>
</dbReference>
<keyword evidence="1" id="KW-0963">Cytoplasm</keyword>
<dbReference type="GO" id="GO:0060294">
    <property type="term" value="P:cilium movement involved in cell motility"/>
    <property type="evidence" value="ECO:0007669"/>
    <property type="project" value="TreeGrafter"/>
</dbReference>
<evidence type="ECO:0000256" key="3">
    <source>
        <dbReference type="ARBA" id="ARBA00022737"/>
    </source>
</evidence>
<accession>A0AAV8WLV6</accession>
<gene>
    <name evidence="5" type="ORF">NQ314_020338</name>
</gene>
<dbReference type="GO" id="GO:0045504">
    <property type="term" value="F:dynein heavy chain binding"/>
    <property type="evidence" value="ECO:0007669"/>
    <property type="project" value="TreeGrafter"/>
</dbReference>
<dbReference type="GO" id="GO:0036156">
    <property type="term" value="C:inner dynein arm"/>
    <property type="evidence" value="ECO:0007669"/>
    <property type="project" value="TreeGrafter"/>
</dbReference>
<dbReference type="EMBL" id="JANEYF010005711">
    <property type="protein sequence ID" value="KAJ8927216.1"/>
    <property type="molecule type" value="Genomic_DNA"/>
</dbReference>
<keyword evidence="2 4" id="KW-0853">WD repeat</keyword>
<dbReference type="GO" id="GO:0045503">
    <property type="term" value="F:dynein light chain binding"/>
    <property type="evidence" value="ECO:0007669"/>
    <property type="project" value="TreeGrafter"/>
</dbReference>
<dbReference type="PANTHER" id="PTHR12442:SF5">
    <property type="entry name" value="DYNEIN AXONEMAL INTERMEDIATE CHAIN 3"/>
    <property type="match status" value="1"/>
</dbReference>
<dbReference type="SUPFAM" id="SSF50978">
    <property type="entry name" value="WD40 repeat-like"/>
    <property type="match status" value="1"/>
</dbReference>
<evidence type="ECO:0000313" key="5">
    <source>
        <dbReference type="EMBL" id="KAJ8927216.1"/>
    </source>
</evidence>
<dbReference type="GO" id="GO:0036159">
    <property type="term" value="P:inner dynein arm assembly"/>
    <property type="evidence" value="ECO:0007669"/>
    <property type="project" value="TreeGrafter"/>
</dbReference>
<evidence type="ECO:0000256" key="2">
    <source>
        <dbReference type="ARBA" id="ARBA00022574"/>
    </source>
</evidence>
<feature type="repeat" description="WD" evidence="4">
    <location>
        <begin position="18"/>
        <end position="32"/>
    </location>
</feature>
<dbReference type="PANTHER" id="PTHR12442">
    <property type="entry name" value="DYNEIN INTERMEDIATE CHAIN"/>
    <property type="match status" value="1"/>
</dbReference>
<reference evidence="5" key="1">
    <citation type="journal article" date="2023" name="Insect Mol. Biol.">
        <title>Genome sequencing provides insights into the evolution of gene families encoding plant cell wall-degrading enzymes in longhorned beetles.</title>
        <authorList>
            <person name="Shin N.R."/>
            <person name="Okamura Y."/>
            <person name="Kirsch R."/>
            <person name="Pauchet Y."/>
        </authorList>
    </citation>
    <scope>NUCLEOTIDE SEQUENCE</scope>
    <source>
        <strain evidence="5">RBIC_L_NR</strain>
    </source>
</reference>
<dbReference type="InterPro" id="IPR050687">
    <property type="entry name" value="Dynein_IC"/>
</dbReference>
<organism evidence="5 6">
    <name type="scientific">Rhamnusium bicolor</name>
    <dbReference type="NCBI Taxonomy" id="1586634"/>
    <lineage>
        <taxon>Eukaryota</taxon>
        <taxon>Metazoa</taxon>
        <taxon>Ecdysozoa</taxon>
        <taxon>Arthropoda</taxon>
        <taxon>Hexapoda</taxon>
        <taxon>Insecta</taxon>
        <taxon>Pterygota</taxon>
        <taxon>Neoptera</taxon>
        <taxon>Endopterygota</taxon>
        <taxon>Coleoptera</taxon>
        <taxon>Polyphaga</taxon>
        <taxon>Cucujiformia</taxon>
        <taxon>Chrysomeloidea</taxon>
        <taxon>Cerambycidae</taxon>
        <taxon>Lepturinae</taxon>
        <taxon>Rhagiini</taxon>
        <taxon>Rhamnusium</taxon>
    </lineage>
</organism>
<evidence type="ECO:0000256" key="1">
    <source>
        <dbReference type="ARBA" id="ARBA00022490"/>
    </source>
</evidence>
<evidence type="ECO:0000256" key="4">
    <source>
        <dbReference type="PROSITE-ProRule" id="PRU00221"/>
    </source>
</evidence>
<dbReference type="InterPro" id="IPR001680">
    <property type="entry name" value="WD40_rpt"/>
</dbReference>
<dbReference type="AlphaFoldDB" id="A0AAV8WLV6"/>
<protein>
    <submittedName>
        <fullName evidence="5">Uncharacterized protein</fullName>
    </submittedName>
</protein>
<name>A0AAV8WLV6_9CUCU</name>
<keyword evidence="3" id="KW-0677">Repeat</keyword>
<evidence type="ECO:0000313" key="6">
    <source>
        <dbReference type="Proteomes" id="UP001162156"/>
    </source>
</evidence>
<keyword evidence="6" id="KW-1185">Reference proteome</keyword>
<dbReference type="InterPro" id="IPR036322">
    <property type="entry name" value="WD40_repeat_dom_sf"/>
</dbReference>
<sequence length="318" mass="36664">MGMLEEIPDDSDHRSMQFLTSSEDGTVLIWDLLKKPTIQPGGFKVKKLKRLKKRPSALMADVSPYTILHLNLKPIYKVKVRRPDDRSKVLAIANCYSNFCKMKYVEVNPDKNKKANITDRIMYTPVFERGDEELKPRIHVGTMEEIVNSEFSQMLSFAKYHDGPVNSVHTADATKATLTVGGKIFAVWREDFKNRPILWRRNRQLYTSGEWNTFEPFTFTNKLVNGEVENWILYASSKTPIWSLACTSEYLTTSAIHPLKLKKNIYGAGDRQGAFRLFSLYEDSSKGTVESKIKVFDQFLDREVQRKKRIYGMAGRVE</sequence>
<comment type="caution">
    <text evidence="5">The sequence shown here is derived from an EMBL/GenBank/DDBJ whole genome shotgun (WGS) entry which is preliminary data.</text>
</comment>